<reference evidence="3 4" key="1">
    <citation type="submission" date="2024-01" db="EMBL/GenBank/DDBJ databases">
        <title>Mesobacterium rodlantinim sp. nov., isolated from shallow sea hydrothermal systems off Kueishantao Island.</title>
        <authorList>
            <person name="Su Z."/>
            <person name="Tang K."/>
        </authorList>
    </citation>
    <scope>NUCLEOTIDE SEQUENCE [LARGE SCALE GENOMIC DNA]</scope>
    <source>
        <strain evidence="3 4">TK19101</strain>
    </source>
</reference>
<name>A0ABU6HKV9_9RHOB</name>
<dbReference type="RefSeq" id="WP_326297826.1">
    <property type="nucleotide sequence ID" value="NZ_JAYLLH010000017.1"/>
</dbReference>
<dbReference type="Proteomes" id="UP001348149">
    <property type="component" value="Unassembled WGS sequence"/>
</dbReference>
<evidence type="ECO:0000256" key="2">
    <source>
        <dbReference type="SAM" id="SignalP"/>
    </source>
</evidence>
<accession>A0ABU6HKV9</accession>
<organism evidence="3 4">
    <name type="scientific">Mesobacterium hydrothermale</name>
    <dbReference type="NCBI Taxonomy" id="3111907"/>
    <lineage>
        <taxon>Bacteria</taxon>
        <taxon>Pseudomonadati</taxon>
        <taxon>Pseudomonadota</taxon>
        <taxon>Alphaproteobacteria</taxon>
        <taxon>Rhodobacterales</taxon>
        <taxon>Roseobacteraceae</taxon>
        <taxon>Mesobacterium</taxon>
    </lineage>
</organism>
<comment type="caution">
    <text evidence="3">The sequence shown here is derived from an EMBL/GenBank/DDBJ whole genome shotgun (WGS) entry which is preliminary data.</text>
</comment>
<feature type="region of interest" description="Disordered" evidence="1">
    <location>
        <begin position="24"/>
        <end position="54"/>
    </location>
</feature>
<keyword evidence="2" id="KW-0732">Signal</keyword>
<gene>
    <name evidence="3" type="ORF">VK792_12410</name>
</gene>
<proteinExistence type="predicted"/>
<dbReference type="InterPro" id="IPR028974">
    <property type="entry name" value="TSP_type-3_rpt"/>
</dbReference>
<dbReference type="Gene3D" id="4.10.1080.10">
    <property type="entry name" value="TSP type-3 repeat"/>
    <property type="match status" value="1"/>
</dbReference>
<evidence type="ECO:0000313" key="4">
    <source>
        <dbReference type="Proteomes" id="UP001348149"/>
    </source>
</evidence>
<protein>
    <recommendedName>
        <fullName evidence="5">LTD domain-containing protein</fullName>
    </recommendedName>
</protein>
<evidence type="ECO:0000256" key="1">
    <source>
        <dbReference type="SAM" id="MobiDB-lite"/>
    </source>
</evidence>
<evidence type="ECO:0000313" key="3">
    <source>
        <dbReference type="EMBL" id="MEC3862088.1"/>
    </source>
</evidence>
<evidence type="ECO:0008006" key="5">
    <source>
        <dbReference type="Google" id="ProtNLM"/>
    </source>
</evidence>
<feature type="chain" id="PRO_5045530091" description="LTD domain-containing protein" evidence="2">
    <location>
        <begin position="22"/>
        <end position="205"/>
    </location>
</feature>
<keyword evidence="4" id="KW-1185">Reference proteome</keyword>
<dbReference type="EMBL" id="JAYLLH010000017">
    <property type="protein sequence ID" value="MEC3862088.1"/>
    <property type="molecule type" value="Genomic_DNA"/>
</dbReference>
<sequence>MKTITLTTLAALLLGTSLAHAQAASTDTDGDGVPDISEPLLHTDPMNPDTDGDGVTDLADADPVNAQSPIMEGGAPATYRIGELLVENNYDPATRSDAPDHLEIQVFNDGAADLTALTVYYTITDADSGAMESYIYHPEVTVPAGGEARIHADEGTAPGHLRANPNSIYLTSLAGKHVTVSVQADGFAAVQGAVEKDPGGAETAD</sequence>
<dbReference type="SUPFAM" id="SSF103647">
    <property type="entry name" value="TSP type-3 repeat"/>
    <property type="match status" value="1"/>
</dbReference>
<feature type="signal peptide" evidence="2">
    <location>
        <begin position="1"/>
        <end position="21"/>
    </location>
</feature>